<reference evidence="1" key="2">
    <citation type="submission" date="2020-09" db="EMBL/GenBank/DDBJ databases">
        <authorList>
            <person name="Sun Q."/>
            <person name="Kim S."/>
        </authorList>
    </citation>
    <scope>NUCLEOTIDE SEQUENCE</scope>
    <source>
        <strain evidence="1">KCTC 12988</strain>
    </source>
</reference>
<accession>A0A918WJA7</accession>
<dbReference type="Proteomes" id="UP000644507">
    <property type="component" value="Unassembled WGS sequence"/>
</dbReference>
<dbReference type="EMBL" id="BMXI01000007">
    <property type="protein sequence ID" value="GHC52798.1"/>
    <property type="molecule type" value="Genomic_DNA"/>
</dbReference>
<protein>
    <submittedName>
        <fullName evidence="1">Uncharacterized protein</fullName>
    </submittedName>
</protein>
<keyword evidence="2" id="KW-1185">Reference proteome</keyword>
<evidence type="ECO:0000313" key="2">
    <source>
        <dbReference type="Proteomes" id="UP000644507"/>
    </source>
</evidence>
<proteinExistence type="predicted"/>
<sequence>MNELLQKLTERASDAGELAKSLTESGLKSVNEVFKGTPLFGALSATATENTEFDETHYLLIPLWGSERAHAIYTKRILPPDIGATNSLPKLRVFHVPDEAGKELLEQELIQQAVSEKAQTVTGSSEFADLLDQVADQIDNETQKLSGGLLIIGGAVALVNPLVGIGIAVKGLLPSVGAKASKAGAGLIGNKLRDWNKQTSLSKARKETSRQVRKLKPQLFTNPLIRSLEAIATEPRTSFDPSFDPRNWIDQFEKPHYHLLTEEAIREIYRDHLPTANLTNYQQSHLEWVRSIIDR</sequence>
<evidence type="ECO:0000313" key="1">
    <source>
        <dbReference type="EMBL" id="GHC52798.1"/>
    </source>
</evidence>
<name>A0A918WJA7_9BACT</name>
<organism evidence="1 2">
    <name type="scientific">Roseibacillus persicicus</name>
    <dbReference type="NCBI Taxonomy" id="454148"/>
    <lineage>
        <taxon>Bacteria</taxon>
        <taxon>Pseudomonadati</taxon>
        <taxon>Verrucomicrobiota</taxon>
        <taxon>Verrucomicrobiia</taxon>
        <taxon>Verrucomicrobiales</taxon>
        <taxon>Verrucomicrobiaceae</taxon>
        <taxon>Roseibacillus</taxon>
    </lineage>
</organism>
<dbReference type="RefSeq" id="WP_189569702.1">
    <property type="nucleotide sequence ID" value="NZ_BMXI01000007.1"/>
</dbReference>
<reference evidence="1" key="1">
    <citation type="journal article" date="2014" name="Int. J. Syst. Evol. Microbiol.">
        <title>Complete genome sequence of Corynebacterium casei LMG S-19264T (=DSM 44701T), isolated from a smear-ripened cheese.</title>
        <authorList>
            <consortium name="US DOE Joint Genome Institute (JGI-PGF)"/>
            <person name="Walter F."/>
            <person name="Albersmeier A."/>
            <person name="Kalinowski J."/>
            <person name="Ruckert C."/>
        </authorList>
    </citation>
    <scope>NUCLEOTIDE SEQUENCE</scope>
    <source>
        <strain evidence="1">KCTC 12988</strain>
    </source>
</reference>
<gene>
    <name evidence="1" type="ORF">GCM10007100_18970</name>
</gene>
<comment type="caution">
    <text evidence="1">The sequence shown here is derived from an EMBL/GenBank/DDBJ whole genome shotgun (WGS) entry which is preliminary data.</text>
</comment>
<dbReference type="AlphaFoldDB" id="A0A918WJA7"/>